<dbReference type="Pfam" id="PF03092">
    <property type="entry name" value="BT1"/>
    <property type="match status" value="1"/>
</dbReference>
<evidence type="ECO:0000256" key="2">
    <source>
        <dbReference type="ARBA" id="ARBA00022448"/>
    </source>
</evidence>
<keyword evidence="2" id="KW-0813">Transport</keyword>
<sequence length="105" mass="11610">MEGETCSHSQVAPRKNRYLMSNVKCFGVTCPLIMLPLPCDSLPLFGYRRRSYLVLSGLLGALSWSLMATFVDSKYGARFLYTSWFSSVAFSDVVAATAHLPCGMN</sequence>
<keyword evidence="5 6" id="KW-0472">Membrane</keyword>
<gene>
    <name evidence="7" type="primary">VvCHDh000168_3</name>
    <name evidence="7" type="ORF">CK203_075799</name>
</gene>
<dbReference type="AlphaFoldDB" id="A0A438F707"/>
<evidence type="ECO:0000256" key="1">
    <source>
        <dbReference type="ARBA" id="ARBA00004141"/>
    </source>
</evidence>
<dbReference type="PANTHER" id="PTHR31585">
    <property type="entry name" value="FOLATE-BIOPTERIN TRANSPORTER 1, CHLOROPLASTIC"/>
    <property type="match status" value="1"/>
</dbReference>
<evidence type="ECO:0000256" key="5">
    <source>
        <dbReference type="ARBA" id="ARBA00023136"/>
    </source>
</evidence>
<reference evidence="7 8" key="1">
    <citation type="journal article" date="2018" name="PLoS Genet.">
        <title>Population sequencing reveals clonal diversity and ancestral inbreeding in the grapevine cultivar Chardonnay.</title>
        <authorList>
            <person name="Roach M.J."/>
            <person name="Johnson D.L."/>
            <person name="Bohlmann J."/>
            <person name="van Vuuren H.J."/>
            <person name="Jones S.J."/>
            <person name="Pretorius I.S."/>
            <person name="Schmidt S.A."/>
            <person name="Borneman A.R."/>
        </authorList>
    </citation>
    <scope>NUCLEOTIDE SEQUENCE [LARGE SCALE GENOMIC DNA]</scope>
    <source>
        <strain evidence="8">cv. Chardonnay</strain>
        <tissue evidence="7">Leaf</tissue>
    </source>
</reference>
<feature type="transmembrane region" description="Helical" evidence="6">
    <location>
        <begin position="52"/>
        <end position="71"/>
    </location>
</feature>
<organism evidence="7 8">
    <name type="scientific">Vitis vinifera</name>
    <name type="common">Grape</name>
    <dbReference type="NCBI Taxonomy" id="29760"/>
    <lineage>
        <taxon>Eukaryota</taxon>
        <taxon>Viridiplantae</taxon>
        <taxon>Streptophyta</taxon>
        <taxon>Embryophyta</taxon>
        <taxon>Tracheophyta</taxon>
        <taxon>Spermatophyta</taxon>
        <taxon>Magnoliopsida</taxon>
        <taxon>eudicotyledons</taxon>
        <taxon>Gunneridae</taxon>
        <taxon>Pentapetalae</taxon>
        <taxon>rosids</taxon>
        <taxon>Vitales</taxon>
        <taxon>Vitaceae</taxon>
        <taxon>Viteae</taxon>
        <taxon>Vitis</taxon>
    </lineage>
</organism>
<dbReference type="EMBL" id="QGNW01001107">
    <property type="protein sequence ID" value="RVW55798.1"/>
    <property type="molecule type" value="Genomic_DNA"/>
</dbReference>
<evidence type="ECO:0000313" key="8">
    <source>
        <dbReference type="Proteomes" id="UP000288805"/>
    </source>
</evidence>
<dbReference type="InterPro" id="IPR039309">
    <property type="entry name" value="BT1"/>
</dbReference>
<protein>
    <submittedName>
        <fullName evidence="7">Folate-biopterin transporter 1, chloroplastic</fullName>
    </submittedName>
</protein>
<evidence type="ECO:0000256" key="3">
    <source>
        <dbReference type="ARBA" id="ARBA00022692"/>
    </source>
</evidence>
<accession>A0A438F707</accession>
<keyword evidence="4 6" id="KW-1133">Transmembrane helix</keyword>
<comment type="subcellular location">
    <subcellularLocation>
        <location evidence="1">Membrane</location>
        <topology evidence="1">Multi-pass membrane protein</topology>
    </subcellularLocation>
</comment>
<evidence type="ECO:0000256" key="4">
    <source>
        <dbReference type="ARBA" id="ARBA00022989"/>
    </source>
</evidence>
<dbReference type="PANTHER" id="PTHR31585:SF0">
    <property type="entry name" value="FOLATE-BIOPTERIN TRANSPORTER 1, CHLOROPLASTIC"/>
    <property type="match status" value="1"/>
</dbReference>
<evidence type="ECO:0000256" key="6">
    <source>
        <dbReference type="SAM" id="Phobius"/>
    </source>
</evidence>
<dbReference type="Proteomes" id="UP000288805">
    <property type="component" value="Unassembled WGS sequence"/>
</dbReference>
<keyword evidence="3 6" id="KW-0812">Transmembrane</keyword>
<name>A0A438F707_VITVI</name>
<proteinExistence type="predicted"/>
<dbReference type="GO" id="GO:0016020">
    <property type="term" value="C:membrane"/>
    <property type="evidence" value="ECO:0007669"/>
    <property type="project" value="UniProtKB-SubCell"/>
</dbReference>
<comment type="caution">
    <text evidence="7">The sequence shown here is derived from an EMBL/GenBank/DDBJ whole genome shotgun (WGS) entry which is preliminary data.</text>
</comment>
<evidence type="ECO:0000313" key="7">
    <source>
        <dbReference type="EMBL" id="RVW55798.1"/>
    </source>
</evidence>